<dbReference type="EMBL" id="MFTP01000019">
    <property type="protein sequence ID" value="OGI65434.1"/>
    <property type="molecule type" value="Genomic_DNA"/>
</dbReference>
<feature type="transmembrane region" description="Helical" evidence="1">
    <location>
        <begin position="6"/>
        <end position="22"/>
    </location>
</feature>
<gene>
    <name evidence="2" type="ORF">A2647_02915</name>
</gene>
<feature type="transmembrane region" description="Helical" evidence="1">
    <location>
        <begin position="34"/>
        <end position="52"/>
    </location>
</feature>
<dbReference type="AlphaFoldDB" id="A0A1F6V7I2"/>
<sequence length="192" mass="21557">MLPENIVFVGLFLQLTGQISYIMSMFRGHAKPNLVSWFIWMLAPLFGFFFLIKAGAGFSAFPIFMAGFGPFLVILFSILIKNGYWKVNAFDLYCGALALLALIFYVFTHSLGISIIFAVLSDSLAAVPTIIKSWKFPETESGLIYFLAMVSNILGLLTIKVWSFSISLFGILVIIQCIVILFCIYRKKIFKS</sequence>
<evidence type="ECO:0000313" key="2">
    <source>
        <dbReference type="EMBL" id="OGI65434.1"/>
    </source>
</evidence>
<accession>A0A1F6V7I2</accession>
<name>A0A1F6V7I2_9BACT</name>
<organism evidence="2 3">
    <name type="scientific">Candidatus Nomurabacteria bacterium RIFCSPHIGHO2_01_FULL_40_24b</name>
    <dbReference type="NCBI Taxonomy" id="1801739"/>
    <lineage>
        <taxon>Bacteria</taxon>
        <taxon>Candidatus Nomuraibacteriota</taxon>
    </lineage>
</organism>
<keyword evidence="1" id="KW-0472">Membrane</keyword>
<feature type="transmembrane region" description="Helical" evidence="1">
    <location>
        <begin position="58"/>
        <end position="80"/>
    </location>
</feature>
<keyword evidence="1" id="KW-1133">Transmembrane helix</keyword>
<evidence type="ECO:0000256" key="1">
    <source>
        <dbReference type="SAM" id="Phobius"/>
    </source>
</evidence>
<keyword evidence="1" id="KW-0812">Transmembrane</keyword>
<proteinExistence type="predicted"/>
<feature type="transmembrane region" description="Helical" evidence="1">
    <location>
        <begin position="143"/>
        <end position="162"/>
    </location>
</feature>
<feature type="transmembrane region" description="Helical" evidence="1">
    <location>
        <begin position="168"/>
        <end position="185"/>
    </location>
</feature>
<reference evidence="2 3" key="1">
    <citation type="journal article" date="2016" name="Nat. Commun.">
        <title>Thousands of microbial genomes shed light on interconnected biogeochemical processes in an aquifer system.</title>
        <authorList>
            <person name="Anantharaman K."/>
            <person name="Brown C.T."/>
            <person name="Hug L.A."/>
            <person name="Sharon I."/>
            <person name="Castelle C.J."/>
            <person name="Probst A.J."/>
            <person name="Thomas B.C."/>
            <person name="Singh A."/>
            <person name="Wilkins M.J."/>
            <person name="Karaoz U."/>
            <person name="Brodie E.L."/>
            <person name="Williams K.H."/>
            <person name="Hubbard S.S."/>
            <person name="Banfield J.F."/>
        </authorList>
    </citation>
    <scope>NUCLEOTIDE SEQUENCE [LARGE SCALE GENOMIC DNA]</scope>
</reference>
<evidence type="ECO:0000313" key="3">
    <source>
        <dbReference type="Proteomes" id="UP000177370"/>
    </source>
</evidence>
<protein>
    <submittedName>
        <fullName evidence="2">Uncharacterized protein</fullName>
    </submittedName>
</protein>
<comment type="caution">
    <text evidence="2">The sequence shown here is derived from an EMBL/GenBank/DDBJ whole genome shotgun (WGS) entry which is preliminary data.</text>
</comment>
<dbReference type="Proteomes" id="UP000177370">
    <property type="component" value="Unassembled WGS sequence"/>
</dbReference>